<evidence type="ECO:0000313" key="2">
    <source>
        <dbReference type="EMBL" id="CUA83052.1"/>
    </source>
</evidence>
<dbReference type="EMBL" id="CYHB01000001">
    <property type="protein sequence ID" value="CUA83052.1"/>
    <property type="molecule type" value="Genomic_DNA"/>
</dbReference>
<keyword evidence="3" id="KW-1185">Reference proteome</keyword>
<reference evidence="3" key="1">
    <citation type="submission" date="2015-08" db="EMBL/GenBank/DDBJ databases">
        <authorList>
            <person name="Varghese N."/>
        </authorList>
    </citation>
    <scope>NUCLEOTIDE SEQUENCE [LARGE SCALE GENOMIC DNA]</scope>
    <source>
        <strain evidence="3">DSM 27808</strain>
    </source>
</reference>
<organism evidence="2 3">
    <name type="scientific">Pseudidiomarina woesei</name>
    <dbReference type="NCBI Taxonomy" id="1381080"/>
    <lineage>
        <taxon>Bacteria</taxon>
        <taxon>Pseudomonadati</taxon>
        <taxon>Pseudomonadota</taxon>
        <taxon>Gammaproteobacteria</taxon>
        <taxon>Alteromonadales</taxon>
        <taxon>Idiomarinaceae</taxon>
        <taxon>Pseudidiomarina</taxon>
    </lineage>
</organism>
<feature type="signal peptide" evidence="1">
    <location>
        <begin position="1"/>
        <end position="29"/>
    </location>
</feature>
<evidence type="ECO:0008006" key="4">
    <source>
        <dbReference type="Google" id="ProtNLM"/>
    </source>
</evidence>
<name>A0A0K6GWD7_9GAMM</name>
<evidence type="ECO:0000313" key="3">
    <source>
        <dbReference type="Proteomes" id="UP000182598"/>
    </source>
</evidence>
<keyword evidence="1" id="KW-0732">Signal</keyword>
<protein>
    <recommendedName>
        <fullName evidence="4">Adhesin domain-containing protein</fullName>
    </recommendedName>
</protein>
<dbReference type="Proteomes" id="UP000182598">
    <property type="component" value="Unassembled WGS sequence"/>
</dbReference>
<accession>A0A0K6GWD7</accession>
<feature type="chain" id="PRO_5005503811" description="Adhesin domain-containing protein" evidence="1">
    <location>
        <begin position="30"/>
        <end position="215"/>
    </location>
</feature>
<proteinExistence type="predicted"/>
<dbReference type="RefSeq" id="WP_055438101.1">
    <property type="nucleotide sequence ID" value="NZ_CYHB01000001.1"/>
</dbReference>
<dbReference type="AlphaFoldDB" id="A0A0K6GWD7"/>
<dbReference type="OrthoDB" id="6239971at2"/>
<sequence length="215" mass="23267">MNRQRTIWSVAFSMVAGVTLMSLPFTADAAEQEKIMNAEYTVSPTTEVEFDSGVGQITFERAEGNVMQVSVRAYKDNDAVFDKDGNVEAAELSARQSGDRLILEVKEQDGIQLDWVIKLPQVASLETDLGVGEISGELWVSDINIDIGVGEVDLDVFGNYASIKTDVGVGDSKIRGIGQIENNRFLMTANSRATSNGDAKISIDAGVGDVNIRIE</sequence>
<gene>
    <name evidence="2" type="ORF">Ga0061064_0396</name>
</gene>
<evidence type="ECO:0000256" key="1">
    <source>
        <dbReference type="SAM" id="SignalP"/>
    </source>
</evidence>